<protein>
    <submittedName>
        <fullName evidence="8">Cytochrome c biogenesis CcdA family protein</fullName>
    </submittedName>
</protein>
<keyword evidence="5 6" id="KW-0472">Membrane</keyword>
<dbReference type="Pfam" id="PF02683">
    <property type="entry name" value="DsbD_TM"/>
    <property type="match status" value="1"/>
</dbReference>
<organism evidence="8 9">
    <name type="scientific">Clostridium simiarum</name>
    <dbReference type="NCBI Taxonomy" id="2841506"/>
    <lineage>
        <taxon>Bacteria</taxon>
        <taxon>Bacillati</taxon>
        <taxon>Bacillota</taxon>
        <taxon>Clostridia</taxon>
        <taxon>Eubacteriales</taxon>
        <taxon>Clostridiaceae</taxon>
        <taxon>Clostridium</taxon>
    </lineage>
</organism>
<feature type="transmembrane region" description="Helical" evidence="6">
    <location>
        <begin position="134"/>
        <end position="160"/>
    </location>
</feature>
<feature type="transmembrane region" description="Helical" evidence="6">
    <location>
        <begin position="64"/>
        <end position="87"/>
    </location>
</feature>
<proteinExistence type="inferred from homology"/>
<dbReference type="PANTHER" id="PTHR31272">
    <property type="entry name" value="CYTOCHROME C-TYPE BIOGENESIS PROTEIN HI_1454-RELATED"/>
    <property type="match status" value="1"/>
</dbReference>
<evidence type="ECO:0000256" key="1">
    <source>
        <dbReference type="ARBA" id="ARBA00004141"/>
    </source>
</evidence>
<feature type="transmembrane region" description="Helical" evidence="6">
    <location>
        <begin position="93"/>
        <end position="113"/>
    </location>
</feature>
<comment type="subcellular location">
    <subcellularLocation>
        <location evidence="1">Membrane</location>
        <topology evidence="1">Multi-pass membrane protein</topology>
    </subcellularLocation>
</comment>
<feature type="transmembrane region" description="Helical" evidence="6">
    <location>
        <begin position="16"/>
        <end position="44"/>
    </location>
</feature>
<evidence type="ECO:0000256" key="3">
    <source>
        <dbReference type="ARBA" id="ARBA00022692"/>
    </source>
</evidence>
<comment type="similarity">
    <text evidence="2">Belongs to the DsbD family.</text>
</comment>
<dbReference type="InterPro" id="IPR003834">
    <property type="entry name" value="Cyt_c_assmbl_TM_dom"/>
</dbReference>
<dbReference type="Proteomes" id="UP000736583">
    <property type="component" value="Unassembled WGS sequence"/>
</dbReference>
<evidence type="ECO:0000313" key="8">
    <source>
        <dbReference type="EMBL" id="MBU5592157.1"/>
    </source>
</evidence>
<gene>
    <name evidence="8" type="ORF">KQI89_10330</name>
</gene>
<evidence type="ECO:0000256" key="4">
    <source>
        <dbReference type="ARBA" id="ARBA00022989"/>
    </source>
</evidence>
<evidence type="ECO:0000256" key="6">
    <source>
        <dbReference type="SAM" id="Phobius"/>
    </source>
</evidence>
<feature type="domain" description="Cytochrome C biogenesis protein transmembrane" evidence="7">
    <location>
        <begin position="17"/>
        <end position="225"/>
    </location>
</feature>
<evidence type="ECO:0000313" key="9">
    <source>
        <dbReference type="Proteomes" id="UP000736583"/>
    </source>
</evidence>
<feature type="transmembrane region" description="Helical" evidence="6">
    <location>
        <begin position="209"/>
        <end position="227"/>
    </location>
</feature>
<keyword evidence="3 6" id="KW-0812">Transmembrane</keyword>
<evidence type="ECO:0000256" key="5">
    <source>
        <dbReference type="ARBA" id="ARBA00023136"/>
    </source>
</evidence>
<evidence type="ECO:0000256" key="2">
    <source>
        <dbReference type="ARBA" id="ARBA00006143"/>
    </source>
</evidence>
<sequence>MSSLLSNFTEIINNNIWLALVMSLFAGLASSFSPCVLSSVPLIVGYVEGNGVKDKKVAFKYSMFFGLGVIATFTIIGALSAVLGRFFSGAGKLWYIVLAAVMILSGLQLLGILTFGRSQNSCKMPTKRRGLFGAFMLGILGGALSSPCATPVLAAILTFVAGKANVLLGIAMLLLYSVGHCALIILAGTSVGVVEHLSSSEKTLKFGKILKLVLGAIIIILGLYMFSLGI</sequence>
<dbReference type="InterPro" id="IPR051790">
    <property type="entry name" value="Cytochrome_c-biogenesis_DsbD"/>
</dbReference>
<dbReference type="RefSeq" id="WP_216457007.1">
    <property type="nucleotide sequence ID" value="NZ_JAHLQL010000003.1"/>
</dbReference>
<comment type="caution">
    <text evidence="8">The sequence shown here is derived from an EMBL/GenBank/DDBJ whole genome shotgun (WGS) entry which is preliminary data.</text>
</comment>
<dbReference type="EMBL" id="JAHLQL010000003">
    <property type="protein sequence ID" value="MBU5592157.1"/>
    <property type="molecule type" value="Genomic_DNA"/>
</dbReference>
<keyword evidence="9" id="KW-1185">Reference proteome</keyword>
<dbReference type="PANTHER" id="PTHR31272:SF6">
    <property type="entry name" value="CYTOCHROME C-TYPE BIOGENESIS CCDA-LIKE CHLOROPLASTIC PROTEIN"/>
    <property type="match status" value="1"/>
</dbReference>
<keyword evidence="4 6" id="KW-1133">Transmembrane helix</keyword>
<evidence type="ECO:0000259" key="7">
    <source>
        <dbReference type="Pfam" id="PF02683"/>
    </source>
</evidence>
<accession>A0ABS6F0X8</accession>
<reference evidence="8 9" key="1">
    <citation type="submission" date="2021-06" db="EMBL/GenBank/DDBJ databases">
        <authorList>
            <person name="Sun Q."/>
            <person name="Li D."/>
        </authorList>
    </citation>
    <scope>NUCLEOTIDE SEQUENCE [LARGE SCALE GENOMIC DNA]</scope>
    <source>
        <strain evidence="8 9">MSJ-4</strain>
    </source>
</reference>
<name>A0ABS6F0X8_9CLOT</name>
<feature type="transmembrane region" description="Helical" evidence="6">
    <location>
        <begin position="166"/>
        <end position="188"/>
    </location>
</feature>